<organism evidence="1 2">
    <name type="scientific">Dibothriocephalus latus</name>
    <name type="common">Fish tapeworm</name>
    <name type="synonym">Diphyllobothrium latum</name>
    <dbReference type="NCBI Taxonomy" id="60516"/>
    <lineage>
        <taxon>Eukaryota</taxon>
        <taxon>Metazoa</taxon>
        <taxon>Spiralia</taxon>
        <taxon>Lophotrochozoa</taxon>
        <taxon>Platyhelminthes</taxon>
        <taxon>Cestoda</taxon>
        <taxon>Eucestoda</taxon>
        <taxon>Diphyllobothriidea</taxon>
        <taxon>Diphyllobothriidae</taxon>
        <taxon>Dibothriocephalus</taxon>
    </lineage>
</organism>
<dbReference type="Proteomes" id="UP000281553">
    <property type="component" value="Unassembled WGS sequence"/>
</dbReference>
<sequence length="76" mass="8840">MCPESCEILSKNAFVRHEAKAKVAPLIHGDWMRSLQYTEVTARLPIRPFVPERLARRFNGRWLQGHLISHTLMLSQ</sequence>
<protein>
    <submittedName>
        <fullName evidence="1">Uncharacterized protein</fullName>
    </submittedName>
</protein>
<name>A0A3P7KYS9_DIBLA</name>
<proteinExistence type="predicted"/>
<keyword evidence="2" id="KW-1185">Reference proteome</keyword>
<reference evidence="1 2" key="1">
    <citation type="submission" date="2018-11" db="EMBL/GenBank/DDBJ databases">
        <authorList>
            <consortium name="Pathogen Informatics"/>
        </authorList>
    </citation>
    <scope>NUCLEOTIDE SEQUENCE [LARGE SCALE GENOMIC DNA]</scope>
</reference>
<dbReference type="EMBL" id="UYRU01048851">
    <property type="protein sequence ID" value="VDN10295.1"/>
    <property type="molecule type" value="Genomic_DNA"/>
</dbReference>
<gene>
    <name evidence="1" type="ORF">DILT_LOCUS6126</name>
</gene>
<dbReference type="AlphaFoldDB" id="A0A3P7KYS9"/>
<evidence type="ECO:0000313" key="1">
    <source>
        <dbReference type="EMBL" id="VDN10295.1"/>
    </source>
</evidence>
<evidence type="ECO:0000313" key="2">
    <source>
        <dbReference type="Proteomes" id="UP000281553"/>
    </source>
</evidence>
<accession>A0A3P7KYS9</accession>